<dbReference type="SUPFAM" id="SSF63712">
    <property type="entry name" value="Nicotinic receptor ligand binding domain-like"/>
    <property type="match status" value="1"/>
</dbReference>
<reference evidence="3" key="1">
    <citation type="submission" date="2022-11" db="UniProtKB">
        <authorList>
            <consortium name="WormBaseParasite"/>
        </authorList>
    </citation>
    <scope>IDENTIFICATION</scope>
</reference>
<evidence type="ECO:0000259" key="1">
    <source>
        <dbReference type="Pfam" id="PF02931"/>
    </source>
</evidence>
<dbReference type="Pfam" id="PF02931">
    <property type="entry name" value="Neur_chan_LBD"/>
    <property type="match status" value="1"/>
</dbReference>
<evidence type="ECO:0000313" key="3">
    <source>
        <dbReference type="WBParaSite" id="PSAMB.scaffold1691size28690.g14381.t1"/>
    </source>
</evidence>
<accession>A0A914V910</accession>
<dbReference type="InterPro" id="IPR036734">
    <property type="entry name" value="Neur_chan_lig-bd_sf"/>
</dbReference>
<dbReference type="GO" id="GO:0005230">
    <property type="term" value="F:extracellular ligand-gated monoatomic ion channel activity"/>
    <property type="evidence" value="ECO:0007669"/>
    <property type="project" value="InterPro"/>
</dbReference>
<dbReference type="InterPro" id="IPR006202">
    <property type="entry name" value="Neur_chan_lig-bd"/>
</dbReference>
<dbReference type="GO" id="GO:0004888">
    <property type="term" value="F:transmembrane signaling receptor activity"/>
    <property type="evidence" value="ECO:0007669"/>
    <property type="project" value="InterPro"/>
</dbReference>
<name>A0A914V910_9BILA</name>
<dbReference type="Gene3D" id="2.70.170.10">
    <property type="entry name" value="Neurotransmitter-gated ion-channel ligand-binding domain"/>
    <property type="match status" value="1"/>
</dbReference>
<dbReference type="WBParaSite" id="PSAMB.scaffold1691size28690.g14381.t1">
    <property type="protein sequence ID" value="PSAMB.scaffold1691size28690.g14381.t1"/>
    <property type="gene ID" value="PSAMB.scaffold1691size28690.g14381"/>
</dbReference>
<dbReference type="CDD" id="cd18989">
    <property type="entry name" value="LGIC_ECD_cation"/>
    <property type="match status" value="1"/>
</dbReference>
<proteinExistence type="predicted"/>
<dbReference type="PANTHER" id="PTHR18945">
    <property type="entry name" value="NEUROTRANSMITTER GATED ION CHANNEL"/>
    <property type="match status" value="1"/>
</dbReference>
<dbReference type="GO" id="GO:0016020">
    <property type="term" value="C:membrane"/>
    <property type="evidence" value="ECO:0007669"/>
    <property type="project" value="InterPro"/>
</dbReference>
<protein>
    <submittedName>
        <fullName evidence="3">Neurotransmitter-gated ion-channel ligand-binding domain-containing protein</fullName>
    </submittedName>
</protein>
<evidence type="ECO:0000313" key="2">
    <source>
        <dbReference type="Proteomes" id="UP000887566"/>
    </source>
</evidence>
<sequence>MKILSLLEVNGQQEYVRIALFFYFNWTDEYLTWNPADFNGTESIRAPVLQVWHPDVGIVSMSLKSEDFIEKEERLVIINYNGEVVYPYPFLLTTSCPMQTDDFPFDSQTCTIRITSGSYSSKYVQFTHINDTDLNAAYVRKF</sequence>
<dbReference type="Proteomes" id="UP000887566">
    <property type="component" value="Unplaced"/>
</dbReference>
<organism evidence="2 3">
    <name type="scientific">Plectus sambesii</name>
    <dbReference type="NCBI Taxonomy" id="2011161"/>
    <lineage>
        <taxon>Eukaryota</taxon>
        <taxon>Metazoa</taxon>
        <taxon>Ecdysozoa</taxon>
        <taxon>Nematoda</taxon>
        <taxon>Chromadorea</taxon>
        <taxon>Plectida</taxon>
        <taxon>Plectina</taxon>
        <taxon>Plectoidea</taxon>
        <taxon>Plectidae</taxon>
        <taxon>Plectus</taxon>
    </lineage>
</organism>
<dbReference type="AlphaFoldDB" id="A0A914V910"/>
<feature type="domain" description="Neurotransmitter-gated ion-channel ligand-binding" evidence="1">
    <location>
        <begin position="1"/>
        <end position="133"/>
    </location>
</feature>
<dbReference type="InterPro" id="IPR006201">
    <property type="entry name" value="Neur_channel"/>
</dbReference>
<keyword evidence="2" id="KW-1185">Reference proteome</keyword>
<dbReference type="PRINTS" id="PR00252">
    <property type="entry name" value="NRIONCHANNEL"/>
</dbReference>